<protein>
    <recommendedName>
        <fullName evidence="5">PurM-like N-terminal domain-containing protein</fullName>
    </recommendedName>
</protein>
<dbReference type="AlphaFoldDB" id="A0A381YQB2"/>
<dbReference type="Gene3D" id="3.90.650.10">
    <property type="entry name" value="PurM-like C-terminal domain"/>
    <property type="match status" value="1"/>
</dbReference>
<evidence type="ECO:0000256" key="1">
    <source>
        <dbReference type="ARBA" id="ARBA00006243"/>
    </source>
</evidence>
<dbReference type="PANTHER" id="PTHR30303">
    <property type="entry name" value="HYDROGENASE ISOENZYMES FORMATION PROTEIN HYPE"/>
    <property type="match status" value="1"/>
</dbReference>
<dbReference type="Pfam" id="PF02769">
    <property type="entry name" value="AIRS_C"/>
    <property type="match status" value="1"/>
</dbReference>
<dbReference type="PIRSF" id="PIRSF005644">
    <property type="entry name" value="Hdrgns_mtr_HypE"/>
    <property type="match status" value="1"/>
</dbReference>
<dbReference type="SUPFAM" id="SSF55326">
    <property type="entry name" value="PurM N-terminal domain-like"/>
    <property type="match status" value="1"/>
</dbReference>
<organism evidence="4">
    <name type="scientific">marine metagenome</name>
    <dbReference type="NCBI Taxonomy" id="408172"/>
    <lineage>
        <taxon>unclassified sequences</taxon>
        <taxon>metagenomes</taxon>
        <taxon>ecological metagenomes</taxon>
    </lineage>
</organism>
<reference evidence="4" key="1">
    <citation type="submission" date="2018-05" db="EMBL/GenBank/DDBJ databases">
        <authorList>
            <person name="Lanie J.A."/>
            <person name="Ng W.-L."/>
            <person name="Kazmierczak K.M."/>
            <person name="Andrzejewski T.M."/>
            <person name="Davidsen T.M."/>
            <person name="Wayne K.J."/>
            <person name="Tettelin H."/>
            <person name="Glass J.I."/>
            <person name="Rusch D."/>
            <person name="Podicherti R."/>
            <person name="Tsui H.-C.T."/>
            <person name="Winkler M.E."/>
        </authorList>
    </citation>
    <scope>NUCLEOTIDE SEQUENCE</scope>
</reference>
<evidence type="ECO:0008006" key="5">
    <source>
        <dbReference type="Google" id="ProtNLM"/>
    </source>
</evidence>
<dbReference type="InterPro" id="IPR011854">
    <property type="entry name" value="HypE"/>
</dbReference>
<feature type="domain" description="PurM-like C-terminal" evidence="3">
    <location>
        <begin position="150"/>
        <end position="305"/>
    </location>
</feature>
<dbReference type="SUPFAM" id="SSF56042">
    <property type="entry name" value="PurM C-terminal domain-like"/>
    <property type="match status" value="1"/>
</dbReference>
<comment type="similarity">
    <text evidence="1">Belongs to the HypE family.</text>
</comment>
<dbReference type="InterPro" id="IPR016188">
    <property type="entry name" value="PurM-like_N"/>
</dbReference>
<gene>
    <name evidence="4" type="ORF">METZ01_LOCUS131695</name>
</gene>
<dbReference type="InterPro" id="IPR010918">
    <property type="entry name" value="PurM-like_C_dom"/>
</dbReference>
<accession>A0A381YQB2</accession>
<sequence length="334" mass="35453">MQAGKLPIEQLSKILQKFTSRDPRVALGPTPGEDAALIDMGESYLVAKTDPITFATNRIGWYAVQVNANDIAVMGAKPKWMMATILLPEGTSENAIEQIFSQLDEACNNLNITIIGGHTEITYDLSRPLITGVMLGEVEKGKEIRSSGARSGDSIILTKSIAIEGCSILARECETKLRSYGVSSEDIDEGKNLLDNPGISIVRDAEIALASGRVTSMHDPTEGGLAGGLRELAQAAALGMNVKAEDISINNVTSQFCSALDIDPLGLIASGSLLITSNPKDDQNIIDSLASEGISASVIGSMQDQSYGLNLVQGETSGEIPNFSRDELARILSQ</sequence>
<dbReference type="Gene3D" id="3.30.1330.10">
    <property type="entry name" value="PurM-like, N-terminal domain"/>
    <property type="match status" value="1"/>
</dbReference>
<feature type="domain" description="PurM-like N-terminal" evidence="2">
    <location>
        <begin position="32"/>
        <end position="138"/>
    </location>
</feature>
<dbReference type="InterPro" id="IPR036676">
    <property type="entry name" value="PurM-like_C_sf"/>
</dbReference>
<evidence type="ECO:0000313" key="4">
    <source>
        <dbReference type="EMBL" id="SVA78841.1"/>
    </source>
</evidence>
<dbReference type="EMBL" id="UINC01018712">
    <property type="protein sequence ID" value="SVA78841.1"/>
    <property type="molecule type" value="Genomic_DNA"/>
</dbReference>
<dbReference type="PANTHER" id="PTHR30303:SF4">
    <property type="entry name" value="HYDROGENASE EXPRESSION_FORMATION PROTEIN HYPE"/>
    <property type="match status" value="1"/>
</dbReference>
<dbReference type="CDD" id="cd06061">
    <property type="entry name" value="PurM-like1"/>
    <property type="match status" value="1"/>
</dbReference>
<dbReference type="InterPro" id="IPR036921">
    <property type="entry name" value="PurM-like_N_sf"/>
</dbReference>
<dbReference type="GO" id="GO:0051604">
    <property type="term" value="P:protein maturation"/>
    <property type="evidence" value="ECO:0007669"/>
    <property type="project" value="TreeGrafter"/>
</dbReference>
<proteinExistence type="inferred from homology"/>
<evidence type="ECO:0000259" key="2">
    <source>
        <dbReference type="Pfam" id="PF00586"/>
    </source>
</evidence>
<name>A0A381YQB2_9ZZZZ</name>
<evidence type="ECO:0000259" key="3">
    <source>
        <dbReference type="Pfam" id="PF02769"/>
    </source>
</evidence>
<dbReference type="Pfam" id="PF00586">
    <property type="entry name" value="AIRS"/>
    <property type="match status" value="1"/>
</dbReference>